<name>A0A9D9EMU5_9SPIR</name>
<accession>A0A9D9EMU5</accession>
<protein>
    <submittedName>
        <fullName evidence="1">Uncharacterized protein</fullName>
    </submittedName>
</protein>
<organism evidence="1 2">
    <name type="scientific">Candidatus Avitreponema avistercoris</name>
    <dbReference type="NCBI Taxonomy" id="2840705"/>
    <lineage>
        <taxon>Bacteria</taxon>
        <taxon>Pseudomonadati</taxon>
        <taxon>Spirochaetota</taxon>
        <taxon>Spirochaetia</taxon>
        <taxon>Spirochaetales</taxon>
        <taxon>Candidatus Avitreponema</taxon>
    </lineage>
</organism>
<evidence type="ECO:0000313" key="2">
    <source>
        <dbReference type="Proteomes" id="UP000823616"/>
    </source>
</evidence>
<gene>
    <name evidence="1" type="ORF">IAA96_07830</name>
</gene>
<sequence length="170" mass="19271">MARRNAAVKKLEAELAALLPQLDEEGLAFLLEQAKVHLHNMEVDRLNREAEEYARRQAEKMPAAGKKTAGDSARREFSIRHSVSAGCYHLTFGGDSKLFTETEMLDLVRLAKARDSAVEVRRRCFAWLQEERSDVLAEWGISSFTSETLADLVRFLQKTFAIRKGSSSRR</sequence>
<reference evidence="1" key="2">
    <citation type="journal article" date="2021" name="PeerJ">
        <title>Extensive microbial diversity within the chicken gut microbiome revealed by metagenomics and culture.</title>
        <authorList>
            <person name="Gilroy R."/>
            <person name="Ravi A."/>
            <person name="Getino M."/>
            <person name="Pursley I."/>
            <person name="Horton D.L."/>
            <person name="Alikhan N.F."/>
            <person name="Baker D."/>
            <person name="Gharbi K."/>
            <person name="Hall N."/>
            <person name="Watson M."/>
            <person name="Adriaenssens E.M."/>
            <person name="Foster-Nyarko E."/>
            <person name="Jarju S."/>
            <person name="Secka A."/>
            <person name="Antonio M."/>
            <person name="Oren A."/>
            <person name="Chaudhuri R.R."/>
            <person name="La Ragione R."/>
            <person name="Hildebrand F."/>
            <person name="Pallen M.J."/>
        </authorList>
    </citation>
    <scope>NUCLEOTIDE SEQUENCE</scope>
    <source>
        <strain evidence="1">B3-4054</strain>
    </source>
</reference>
<reference evidence="1" key="1">
    <citation type="submission" date="2020-10" db="EMBL/GenBank/DDBJ databases">
        <authorList>
            <person name="Gilroy R."/>
        </authorList>
    </citation>
    <scope>NUCLEOTIDE SEQUENCE</scope>
    <source>
        <strain evidence="1">B3-4054</strain>
    </source>
</reference>
<dbReference type="EMBL" id="JADIMS010000146">
    <property type="protein sequence ID" value="MBO8450996.1"/>
    <property type="molecule type" value="Genomic_DNA"/>
</dbReference>
<evidence type="ECO:0000313" key="1">
    <source>
        <dbReference type="EMBL" id="MBO8450996.1"/>
    </source>
</evidence>
<comment type="caution">
    <text evidence="1">The sequence shown here is derived from an EMBL/GenBank/DDBJ whole genome shotgun (WGS) entry which is preliminary data.</text>
</comment>
<dbReference type="AlphaFoldDB" id="A0A9D9EMU5"/>
<proteinExistence type="predicted"/>
<dbReference type="Proteomes" id="UP000823616">
    <property type="component" value="Unassembled WGS sequence"/>
</dbReference>